<protein>
    <submittedName>
        <fullName evidence="1">Uncharacterized protein</fullName>
    </submittedName>
</protein>
<proteinExistence type="predicted"/>
<dbReference type="AlphaFoldDB" id="A0A1R3V3H3"/>
<gene>
    <name evidence="1" type="ORF">BQ8794_130251</name>
</gene>
<sequence>MTCHFPSWHILPSHAPRPLNVVVDYTADGSSFYGKLHLGTCYVSAAGRRNWIIQGL</sequence>
<accession>A0A1R3V3H3</accession>
<organism evidence="1 2">
    <name type="scientific">Mesorhizobium prunaredense</name>
    <dbReference type="NCBI Taxonomy" id="1631249"/>
    <lineage>
        <taxon>Bacteria</taxon>
        <taxon>Pseudomonadati</taxon>
        <taxon>Pseudomonadota</taxon>
        <taxon>Alphaproteobacteria</taxon>
        <taxon>Hyphomicrobiales</taxon>
        <taxon>Phyllobacteriaceae</taxon>
        <taxon>Mesorhizobium</taxon>
    </lineage>
</organism>
<keyword evidence="2" id="KW-1185">Reference proteome</keyword>
<dbReference type="Proteomes" id="UP000188388">
    <property type="component" value="Unassembled WGS sequence"/>
</dbReference>
<evidence type="ECO:0000313" key="1">
    <source>
        <dbReference type="EMBL" id="SIT53767.1"/>
    </source>
</evidence>
<name>A0A1R3V3H3_9HYPH</name>
<evidence type="ECO:0000313" key="2">
    <source>
        <dbReference type="Proteomes" id="UP000188388"/>
    </source>
</evidence>
<reference evidence="2" key="1">
    <citation type="submission" date="2017-01" db="EMBL/GenBank/DDBJ databases">
        <authorList>
            <person name="Brunel B."/>
        </authorList>
    </citation>
    <scope>NUCLEOTIDE SEQUENCE [LARGE SCALE GENOMIC DNA]</scope>
</reference>
<dbReference type="EMBL" id="FTPD01000005">
    <property type="protein sequence ID" value="SIT53767.1"/>
    <property type="molecule type" value="Genomic_DNA"/>
</dbReference>